<sequence length="486" mass="53501">MGGLSKEKIVTLSTSLFLVYLCRLVSTVASPEFDLNLRVPTSRQNGGSTSDLWVFTVREGYGKDERLNEVRSYIKENIGSDKKNTWERWFLHNEDEVAWFYLRTELRVAEEITKRWNSVILYFSSVSDEINDFEQNTNPEPYRKADDRAEGNVATDLHYEGGGPSPSRPSPSAPSPSGPTDLESDAAASFRYFVEALRMVEKAIQAKLKKNDGSSTGPKILVAFSNILNFEFLKPDYLLRNGGPYEQKLQEMFQDTIAKICNMPNVAVIAPSGEYKAITYPQGIDANSETEPIERYPATLGADPEAYPNLIVVGTISVPYGRAVWYTADYVNVSVPVDGIQIPVLSATSQDYTMAKGPLIAPAIVCGVLATFISAHGDSVAEARERLYQLAYPRQPKDQVLSPENRALYPPVVYNGFNPRASSTSLPSATPGSKEHRKCTHQRREVSGGEADDECSDGRALGNADAEKAETLTSAPSSTDMFGSGR</sequence>
<dbReference type="AlphaFoldDB" id="A0AAD6J3C1"/>
<feature type="chain" id="PRO_5041976292" description="Peptidase S8/S53 domain-containing protein" evidence="2">
    <location>
        <begin position="30"/>
        <end position="486"/>
    </location>
</feature>
<proteinExistence type="predicted"/>
<protein>
    <recommendedName>
        <fullName evidence="5">Peptidase S8/S53 domain-containing protein</fullName>
    </recommendedName>
</protein>
<evidence type="ECO:0008006" key="5">
    <source>
        <dbReference type="Google" id="ProtNLM"/>
    </source>
</evidence>
<accession>A0AAD6J3C1</accession>
<dbReference type="EMBL" id="JAQGDS010000002">
    <property type="protein sequence ID" value="KAJ6263027.1"/>
    <property type="molecule type" value="Genomic_DNA"/>
</dbReference>
<dbReference type="GO" id="GO:0006508">
    <property type="term" value="P:proteolysis"/>
    <property type="evidence" value="ECO:0007669"/>
    <property type="project" value="InterPro"/>
</dbReference>
<feature type="region of interest" description="Disordered" evidence="1">
    <location>
        <begin position="420"/>
        <end position="486"/>
    </location>
</feature>
<keyword evidence="2" id="KW-0732">Signal</keyword>
<name>A0AAD6J3C1_DREDA</name>
<organism evidence="3 4">
    <name type="scientific">Drechslerella dactyloides</name>
    <name type="common">Nematode-trapping fungus</name>
    <name type="synonym">Arthrobotrys dactyloides</name>
    <dbReference type="NCBI Taxonomy" id="74499"/>
    <lineage>
        <taxon>Eukaryota</taxon>
        <taxon>Fungi</taxon>
        <taxon>Dikarya</taxon>
        <taxon>Ascomycota</taxon>
        <taxon>Pezizomycotina</taxon>
        <taxon>Orbiliomycetes</taxon>
        <taxon>Orbiliales</taxon>
        <taxon>Orbiliaceae</taxon>
        <taxon>Drechslerella</taxon>
    </lineage>
</organism>
<dbReference type="GO" id="GO:0004252">
    <property type="term" value="F:serine-type endopeptidase activity"/>
    <property type="evidence" value="ECO:0007669"/>
    <property type="project" value="InterPro"/>
</dbReference>
<gene>
    <name evidence="3" type="ORF">Dda_1585</name>
</gene>
<evidence type="ECO:0000256" key="1">
    <source>
        <dbReference type="SAM" id="MobiDB-lite"/>
    </source>
</evidence>
<feature type="signal peptide" evidence="2">
    <location>
        <begin position="1"/>
        <end position="29"/>
    </location>
</feature>
<dbReference type="SUPFAM" id="SSF52743">
    <property type="entry name" value="Subtilisin-like"/>
    <property type="match status" value="1"/>
</dbReference>
<dbReference type="InterPro" id="IPR036852">
    <property type="entry name" value="Peptidase_S8/S53_dom_sf"/>
</dbReference>
<keyword evidence="4" id="KW-1185">Reference proteome</keyword>
<dbReference type="Proteomes" id="UP001221413">
    <property type="component" value="Unassembled WGS sequence"/>
</dbReference>
<evidence type="ECO:0000256" key="2">
    <source>
        <dbReference type="SAM" id="SignalP"/>
    </source>
</evidence>
<evidence type="ECO:0000313" key="3">
    <source>
        <dbReference type="EMBL" id="KAJ6263027.1"/>
    </source>
</evidence>
<reference evidence="3" key="1">
    <citation type="submission" date="2023-01" db="EMBL/GenBank/DDBJ databases">
        <title>The chitinases involved in constricting ring structure development in the nematode-trapping fungus Drechslerella dactyloides.</title>
        <authorList>
            <person name="Wang R."/>
            <person name="Zhang L."/>
            <person name="Tang P."/>
            <person name="Li S."/>
            <person name="Liang L."/>
        </authorList>
    </citation>
    <scope>NUCLEOTIDE SEQUENCE</scope>
    <source>
        <strain evidence="3">YMF1.00031</strain>
    </source>
</reference>
<feature type="compositionally biased region" description="Polar residues" evidence="1">
    <location>
        <begin position="471"/>
        <end position="486"/>
    </location>
</feature>
<feature type="compositionally biased region" description="Polar residues" evidence="1">
    <location>
        <begin position="420"/>
        <end position="431"/>
    </location>
</feature>
<comment type="caution">
    <text evidence="3">The sequence shown here is derived from an EMBL/GenBank/DDBJ whole genome shotgun (WGS) entry which is preliminary data.</text>
</comment>
<feature type="compositionally biased region" description="Pro residues" evidence="1">
    <location>
        <begin position="166"/>
        <end position="177"/>
    </location>
</feature>
<evidence type="ECO:0000313" key="4">
    <source>
        <dbReference type="Proteomes" id="UP001221413"/>
    </source>
</evidence>
<feature type="region of interest" description="Disordered" evidence="1">
    <location>
        <begin position="155"/>
        <end position="182"/>
    </location>
</feature>